<evidence type="ECO:0000256" key="8">
    <source>
        <dbReference type="ARBA" id="ARBA00022840"/>
    </source>
</evidence>
<evidence type="ECO:0000256" key="9">
    <source>
        <dbReference type="ARBA" id="ARBA00023125"/>
    </source>
</evidence>
<keyword evidence="11" id="KW-0539">Nucleus</keyword>
<dbReference type="GO" id="GO:0003677">
    <property type="term" value="F:DNA binding"/>
    <property type="evidence" value="ECO:0007669"/>
    <property type="project" value="UniProtKB-KW"/>
</dbReference>
<comment type="subcellular location">
    <subcellularLocation>
        <location evidence="1">Nucleus</location>
    </subcellularLocation>
</comment>
<dbReference type="Proteomes" id="UP000237144">
    <property type="component" value="Unassembled WGS sequence"/>
</dbReference>
<dbReference type="STRING" id="741276.A0A2S5BG71"/>
<dbReference type="GO" id="GO:0004386">
    <property type="term" value="F:helicase activity"/>
    <property type="evidence" value="ECO:0007669"/>
    <property type="project" value="UniProtKB-KW"/>
</dbReference>
<keyword evidence="6" id="KW-0378">Hydrolase</keyword>
<comment type="caution">
    <text evidence="15">The sequence shown here is derived from an EMBL/GenBank/DDBJ whole genome shotgun (WGS) entry which is preliminary data.</text>
</comment>
<dbReference type="OrthoDB" id="413460at2759"/>
<dbReference type="InterPro" id="IPR001650">
    <property type="entry name" value="Helicase_C-like"/>
</dbReference>
<dbReference type="GO" id="GO:0007131">
    <property type="term" value="P:reciprocal meiotic recombination"/>
    <property type="evidence" value="ECO:0007669"/>
    <property type="project" value="TreeGrafter"/>
</dbReference>
<name>A0A2S5BG71_9BASI</name>
<dbReference type="SUPFAM" id="SSF52540">
    <property type="entry name" value="P-loop containing nucleoside triphosphate hydrolases"/>
    <property type="match status" value="2"/>
</dbReference>
<dbReference type="InterPro" id="IPR027417">
    <property type="entry name" value="P-loop_NTPase"/>
</dbReference>
<dbReference type="GO" id="GO:0005524">
    <property type="term" value="F:ATP binding"/>
    <property type="evidence" value="ECO:0007669"/>
    <property type="project" value="UniProtKB-KW"/>
</dbReference>
<feature type="compositionally biased region" description="Basic and acidic residues" evidence="12">
    <location>
        <begin position="87"/>
        <end position="103"/>
    </location>
</feature>
<dbReference type="InterPro" id="IPR014001">
    <property type="entry name" value="Helicase_ATP-bd"/>
</dbReference>
<dbReference type="Gene3D" id="3.40.50.10810">
    <property type="entry name" value="Tandem AAA-ATPase domain"/>
    <property type="match status" value="1"/>
</dbReference>
<evidence type="ECO:0000256" key="11">
    <source>
        <dbReference type="ARBA" id="ARBA00023242"/>
    </source>
</evidence>
<dbReference type="Gene3D" id="3.40.50.300">
    <property type="entry name" value="P-loop containing nucleotide triphosphate hydrolases"/>
    <property type="match status" value="1"/>
</dbReference>
<evidence type="ECO:0000259" key="14">
    <source>
        <dbReference type="PROSITE" id="PS51194"/>
    </source>
</evidence>
<dbReference type="Gene3D" id="1.20.120.850">
    <property type="entry name" value="SWI2/SNF2 ATPases, N-terminal domain"/>
    <property type="match status" value="1"/>
</dbReference>
<evidence type="ECO:0000256" key="6">
    <source>
        <dbReference type="ARBA" id="ARBA00022801"/>
    </source>
</evidence>
<keyword evidence="7" id="KW-0347">Helicase</keyword>
<evidence type="ECO:0000256" key="3">
    <source>
        <dbReference type="ARBA" id="ARBA00022553"/>
    </source>
</evidence>
<keyword evidence="5" id="KW-0227">DNA damage</keyword>
<dbReference type="GO" id="GO:0045003">
    <property type="term" value="P:double-strand break repair via synthesis-dependent strand annealing"/>
    <property type="evidence" value="ECO:0007669"/>
    <property type="project" value="TreeGrafter"/>
</dbReference>
<evidence type="ECO:0000259" key="13">
    <source>
        <dbReference type="PROSITE" id="PS51192"/>
    </source>
</evidence>
<gene>
    <name evidence="15" type="ORF">BMF94_1178</name>
</gene>
<feature type="domain" description="Helicase ATP-binding" evidence="13">
    <location>
        <begin position="270"/>
        <end position="470"/>
    </location>
</feature>
<dbReference type="PANTHER" id="PTHR45629:SF7">
    <property type="entry name" value="DNA EXCISION REPAIR PROTEIN ERCC-6-RELATED"/>
    <property type="match status" value="1"/>
</dbReference>
<dbReference type="SMART" id="SM00490">
    <property type="entry name" value="HELICc"/>
    <property type="match status" value="1"/>
</dbReference>
<dbReference type="SMART" id="SM00487">
    <property type="entry name" value="DEXDc"/>
    <property type="match status" value="1"/>
</dbReference>
<feature type="region of interest" description="Disordered" evidence="12">
    <location>
        <begin position="1"/>
        <end position="103"/>
    </location>
</feature>
<evidence type="ECO:0000313" key="16">
    <source>
        <dbReference type="Proteomes" id="UP000237144"/>
    </source>
</evidence>
<evidence type="ECO:0000256" key="12">
    <source>
        <dbReference type="SAM" id="MobiDB-lite"/>
    </source>
</evidence>
<dbReference type="PANTHER" id="PTHR45629">
    <property type="entry name" value="SNF2/RAD54 FAMILY MEMBER"/>
    <property type="match status" value="1"/>
</dbReference>
<dbReference type="GO" id="GO:0016817">
    <property type="term" value="F:hydrolase activity, acting on acid anhydrides"/>
    <property type="evidence" value="ECO:0007669"/>
    <property type="project" value="InterPro"/>
</dbReference>
<sequence>MRRSFIEAVKQDPTADLSKAPSHASGGGFAFKVPTSTSGTRSRQLGGTRSSTKRPRVVFTENDFYSNVGPDADGEPAQKKSKKGKAKKDDDSDDDGKKKRGFVDRYVAPPAPKLFPVYRPKAFDSVINKAFSLPGIKKKGIILEIKPTLRPLGTRQVGEILPAPMHDPLADHAIVLWDPTTDDIETQRELERLQREKLERDESEDAAATEVDRERKKVHKSLADILGIVDRKKTAHLIKKVAVVIDPRLSARLRPHQVTGVKFLYKATTGIIEENSFGCIMADEMGLGKTLQCITLMWTHLRQSPLPNKQLIDKAIVVCPASLVRNWANELVKWLGEGATNPLALDDKMSMADSVRQVRQWCATKGKQVVTPSTSSLPRRARMSKGLTRCALSPVLIASYERLRNLVPELGETEVGLLLADEGHRLKNYKNDTYSALHTINCKRRVILTGTPIQNDLKEYFSLLNFCNPGSLGNDTDFHKQYEMPILKGRDALATDKEKERGDAAMKELAGKVNKLIIRRTNDLLSKYLPVKYEQVVFCSLSKFQLDLYKWFMASPEMKALLKGKDSQPLAVINMLRKVVNHPDLIEWGKDMPGSESCWPEGYDPRDRRRGVDPSLSGKMAVLDRFLTRMSAETDDKLVLISNFTTTLDVLAKLCDSKKLGWLRLDGTQAISKRQKLVDQFNDPTSGKVIFLLSSKAGGCGINLIGANRLVLFDPDWNPASDMQALARVWRDGQKKDCFVYRFVATGTVEEKIFQRQSHKQNLSSVVVDSKEDMERHFSGNDLRQLFSLNPSLCETHDLFKCKRCKDGRQVIKAPAMLYGDTSTWNHLRNEDLGANHDLLLRAEHGVEGVTACFQYIST</sequence>
<evidence type="ECO:0000256" key="5">
    <source>
        <dbReference type="ARBA" id="ARBA00022763"/>
    </source>
</evidence>
<keyword evidence="9" id="KW-0238">DNA-binding</keyword>
<evidence type="ECO:0000256" key="4">
    <source>
        <dbReference type="ARBA" id="ARBA00022741"/>
    </source>
</evidence>
<comment type="similarity">
    <text evidence="2">Belongs to the SNF2/RAD54 helicase family.</text>
</comment>
<dbReference type="CDD" id="cd18793">
    <property type="entry name" value="SF2_C_SNF"/>
    <property type="match status" value="1"/>
</dbReference>
<dbReference type="InterPro" id="IPR050496">
    <property type="entry name" value="SNF2_RAD54_helicase_repair"/>
</dbReference>
<evidence type="ECO:0000256" key="2">
    <source>
        <dbReference type="ARBA" id="ARBA00007025"/>
    </source>
</evidence>
<protein>
    <submittedName>
        <fullName evidence="15">DNA repair and recombination protein RAD54</fullName>
    </submittedName>
</protein>
<keyword evidence="8" id="KW-0067">ATP-binding</keyword>
<dbReference type="GO" id="GO:0015616">
    <property type="term" value="F:DNA translocase activity"/>
    <property type="evidence" value="ECO:0007669"/>
    <property type="project" value="TreeGrafter"/>
</dbReference>
<evidence type="ECO:0000256" key="1">
    <source>
        <dbReference type="ARBA" id="ARBA00004123"/>
    </source>
</evidence>
<evidence type="ECO:0000256" key="7">
    <source>
        <dbReference type="ARBA" id="ARBA00022806"/>
    </source>
</evidence>
<evidence type="ECO:0000313" key="15">
    <source>
        <dbReference type="EMBL" id="POY75768.1"/>
    </source>
</evidence>
<proteinExistence type="inferred from homology"/>
<feature type="domain" description="Helicase C-terminal" evidence="14">
    <location>
        <begin position="622"/>
        <end position="779"/>
    </location>
</feature>
<keyword evidence="4" id="KW-0547">Nucleotide-binding</keyword>
<keyword evidence="3" id="KW-0597">Phosphoprotein</keyword>
<keyword evidence="16" id="KW-1185">Reference proteome</keyword>
<dbReference type="AlphaFoldDB" id="A0A2S5BG71"/>
<keyword evidence="10" id="KW-0234">DNA repair</keyword>
<dbReference type="InterPro" id="IPR000330">
    <property type="entry name" value="SNF2_N"/>
</dbReference>
<dbReference type="InterPro" id="IPR049730">
    <property type="entry name" value="SNF2/RAD54-like_C"/>
</dbReference>
<feature type="compositionally biased region" description="Polar residues" evidence="12">
    <location>
        <begin position="34"/>
        <end position="50"/>
    </location>
</feature>
<dbReference type="EMBL" id="PJQD01000012">
    <property type="protein sequence ID" value="POY75768.1"/>
    <property type="molecule type" value="Genomic_DNA"/>
</dbReference>
<dbReference type="Pfam" id="PF00176">
    <property type="entry name" value="SNF2-rel_dom"/>
    <property type="match status" value="1"/>
</dbReference>
<dbReference type="InterPro" id="IPR038718">
    <property type="entry name" value="SNF2-like_sf"/>
</dbReference>
<dbReference type="PROSITE" id="PS51192">
    <property type="entry name" value="HELICASE_ATP_BIND_1"/>
    <property type="match status" value="1"/>
</dbReference>
<dbReference type="PROSITE" id="PS51194">
    <property type="entry name" value="HELICASE_CTER"/>
    <property type="match status" value="1"/>
</dbReference>
<accession>A0A2S5BG71</accession>
<reference evidence="15 16" key="1">
    <citation type="journal article" date="2018" name="Front. Microbiol.">
        <title>Prospects for Fungal Bioremediation of Acidic Radioactive Waste Sites: Characterization and Genome Sequence of Rhodotorula taiwanensis MD1149.</title>
        <authorList>
            <person name="Tkavc R."/>
            <person name="Matrosova V.Y."/>
            <person name="Grichenko O.E."/>
            <person name="Gostincar C."/>
            <person name="Volpe R.P."/>
            <person name="Klimenkova P."/>
            <person name="Gaidamakova E.K."/>
            <person name="Zhou C.E."/>
            <person name="Stewart B.J."/>
            <person name="Lyman M.G."/>
            <person name="Malfatti S.A."/>
            <person name="Rubinfeld B."/>
            <person name="Courtot M."/>
            <person name="Singh J."/>
            <person name="Dalgard C.L."/>
            <person name="Hamilton T."/>
            <person name="Frey K.G."/>
            <person name="Gunde-Cimerman N."/>
            <person name="Dugan L."/>
            <person name="Daly M.J."/>
        </authorList>
    </citation>
    <scope>NUCLEOTIDE SEQUENCE [LARGE SCALE GENOMIC DNA]</scope>
    <source>
        <strain evidence="15 16">MD1149</strain>
    </source>
</reference>
<dbReference type="Pfam" id="PF00271">
    <property type="entry name" value="Helicase_C"/>
    <property type="match status" value="1"/>
</dbReference>
<dbReference type="InterPro" id="IPR013967">
    <property type="entry name" value="Rad54_N"/>
</dbReference>
<evidence type="ECO:0000256" key="10">
    <source>
        <dbReference type="ARBA" id="ARBA00023204"/>
    </source>
</evidence>
<dbReference type="Pfam" id="PF08658">
    <property type="entry name" value="Rad54_N"/>
    <property type="match status" value="1"/>
</dbReference>
<dbReference type="FunFam" id="3.40.50.300:FF:000332">
    <property type="entry name" value="DNA repair and recombination protein RAD54-like"/>
    <property type="match status" value="1"/>
</dbReference>
<organism evidence="15 16">
    <name type="scientific">Rhodotorula taiwanensis</name>
    <dbReference type="NCBI Taxonomy" id="741276"/>
    <lineage>
        <taxon>Eukaryota</taxon>
        <taxon>Fungi</taxon>
        <taxon>Dikarya</taxon>
        <taxon>Basidiomycota</taxon>
        <taxon>Pucciniomycotina</taxon>
        <taxon>Microbotryomycetes</taxon>
        <taxon>Sporidiobolales</taxon>
        <taxon>Sporidiobolaceae</taxon>
        <taxon>Rhodotorula</taxon>
    </lineage>
</organism>
<dbReference type="GO" id="GO:0005634">
    <property type="term" value="C:nucleus"/>
    <property type="evidence" value="ECO:0007669"/>
    <property type="project" value="UniProtKB-SubCell"/>
</dbReference>